<organism evidence="1">
    <name type="scientific">Octopus bimaculoides</name>
    <name type="common">California two-spotted octopus</name>
    <dbReference type="NCBI Taxonomy" id="37653"/>
    <lineage>
        <taxon>Eukaryota</taxon>
        <taxon>Metazoa</taxon>
        <taxon>Spiralia</taxon>
        <taxon>Lophotrochozoa</taxon>
        <taxon>Mollusca</taxon>
        <taxon>Cephalopoda</taxon>
        <taxon>Coleoidea</taxon>
        <taxon>Octopodiformes</taxon>
        <taxon>Octopoda</taxon>
        <taxon>Incirrata</taxon>
        <taxon>Octopodidae</taxon>
        <taxon>Octopus</taxon>
    </lineage>
</organism>
<dbReference type="AlphaFoldDB" id="A0A0L8GU49"/>
<reference evidence="1" key="1">
    <citation type="submission" date="2015-07" db="EMBL/GenBank/DDBJ databases">
        <title>MeaNS - Measles Nucleotide Surveillance Program.</title>
        <authorList>
            <person name="Tran T."/>
            <person name="Druce J."/>
        </authorList>
    </citation>
    <scope>NUCLEOTIDE SEQUENCE</scope>
    <source>
        <strain evidence="1">UCB-OBI-ISO-001</strain>
        <tissue evidence="1">Gonad</tissue>
    </source>
</reference>
<gene>
    <name evidence="1" type="ORF">OCBIM_22027779mg</name>
</gene>
<sequence length="72" mass="8505">MVIVGRTRLAMRFGWLEHSISYIQYIIYGTNQATNITFEVAKGIFQRTLNSKKITLFWSQVYQNKKLFLPKC</sequence>
<name>A0A0L8GU49_OCTBM</name>
<dbReference type="EMBL" id="KQ420370">
    <property type="protein sequence ID" value="KOF80508.1"/>
    <property type="molecule type" value="Genomic_DNA"/>
</dbReference>
<evidence type="ECO:0000313" key="1">
    <source>
        <dbReference type="EMBL" id="KOF80508.1"/>
    </source>
</evidence>
<accession>A0A0L8GU49</accession>
<proteinExistence type="predicted"/>
<protein>
    <submittedName>
        <fullName evidence="1">Uncharacterized protein</fullName>
    </submittedName>
</protein>